<comment type="caution">
    <text evidence="2">The sequence shown here is derived from an EMBL/GenBank/DDBJ whole genome shotgun (WGS) entry which is preliminary data.</text>
</comment>
<accession>A0A3E0ISX6</accession>
<evidence type="ECO:0000313" key="2">
    <source>
        <dbReference type="EMBL" id="REI01146.1"/>
    </source>
</evidence>
<name>A0A3E0ISX6_9STAP</name>
<dbReference type="InterPro" id="IPR013154">
    <property type="entry name" value="ADH-like_N"/>
</dbReference>
<dbReference type="PANTHER" id="PTHR43677:SF1">
    <property type="entry name" value="ACRYLYL-COA REDUCTASE ACUI-RELATED"/>
    <property type="match status" value="1"/>
</dbReference>
<dbReference type="OrthoDB" id="9782155at2"/>
<dbReference type="NCBIfam" id="TIGR02823">
    <property type="entry name" value="oxido_YhdH"/>
    <property type="match status" value="1"/>
</dbReference>
<gene>
    <name evidence="2" type="ORF">DOS83_00535</name>
</gene>
<protein>
    <submittedName>
        <fullName evidence="2">Oxidoreductase</fullName>
    </submittedName>
</protein>
<evidence type="ECO:0000259" key="1">
    <source>
        <dbReference type="SMART" id="SM00829"/>
    </source>
</evidence>
<dbReference type="InterPro" id="IPR011032">
    <property type="entry name" value="GroES-like_sf"/>
</dbReference>
<dbReference type="EMBL" id="QKXQ01000026">
    <property type="protein sequence ID" value="REI01146.1"/>
    <property type="molecule type" value="Genomic_DNA"/>
</dbReference>
<feature type="domain" description="Enoyl reductase (ER)" evidence="1">
    <location>
        <begin position="19"/>
        <end position="325"/>
    </location>
</feature>
<dbReference type="SUPFAM" id="SSF50129">
    <property type="entry name" value="GroES-like"/>
    <property type="match status" value="1"/>
</dbReference>
<dbReference type="Pfam" id="PF00107">
    <property type="entry name" value="ADH_zinc_N"/>
    <property type="match status" value="1"/>
</dbReference>
<dbReference type="SMART" id="SM00829">
    <property type="entry name" value="PKS_ER"/>
    <property type="match status" value="1"/>
</dbReference>
<dbReference type="SUPFAM" id="SSF51735">
    <property type="entry name" value="NAD(P)-binding Rossmann-fold domains"/>
    <property type="match status" value="1"/>
</dbReference>
<evidence type="ECO:0000313" key="3">
    <source>
        <dbReference type="Proteomes" id="UP000256562"/>
    </source>
</evidence>
<dbReference type="InterPro" id="IPR013149">
    <property type="entry name" value="ADH-like_C"/>
</dbReference>
<dbReference type="InterPro" id="IPR014188">
    <property type="entry name" value="Acrylyl-CoA_reductase_AcuI"/>
</dbReference>
<dbReference type="AlphaFoldDB" id="A0A3E0ISX6"/>
<dbReference type="InterPro" id="IPR051397">
    <property type="entry name" value="Zn-ADH-like_protein"/>
</dbReference>
<organism evidence="2 3">
    <name type="scientific">Staphylococcus felis</name>
    <dbReference type="NCBI Taxonomy" id="46127"/>
    <lineage>
        <taxon>Bacteria</taxon>
        <taxon>Bacillati</taxon>
        <taxon>Bacillota</taxon>
        <taxon>Bacilli</taxon>
        <taxon>Bacillales</taxon>
        <taxon>Staphylococcaceae</taxon>
        <taxon>Staphylococcus</taxon>
    </lineage>
</organism>
<dbReference type="InterPro" id="IPR020843">
    <property type="entry name" value="ER"/>
</dbReference>
<dbReference type="Gene3D" id="3.90.180.10">
    <property type="entry name" value="Medium-chain alcohol dehydrogenases, catalytic domain"/>
    <property type="match status" value="1"/>
</dbReference>
<proteinExistence type="predicted"/>
<dbReference type="Proteomes" id="UP000256562">
    <property type="component" value="Unassembled WGS sequence"/>
</dbReference>
<dbReference type="Gene3D" id="3.40.50.720">
    <property type="entry name" value="NAD(P)-binding Rossmann-like Domain"/>
    <property type="match status" value="1"/>
</dbReference>
<dbReference type="Pfam" id="PF08240">
    <property type="entry name" value="ADH_N"/>
    <property type="match status" value="1"/>
</dbReference>
<dbReference type="GO" id="GO:0043957">
    <property type="term" value="F:acryloyl-CoA reductase (NADPH) activity"/>
    <property type="evidence" value="ECO:0007669"/>
    <property type="project" value="TreeGrafter"/>
</dbReference>
<dbReference type="InterPro" id="IPR036291">
    <property type="entry name" value="NAD(P)-bd_dom_sf"/>
</dbReference>
<dbReference type="PANTHER" id="PTHR43677">
    <property type="entry name" value="SHORT-CHAIN DEHYDROGENASE/REDUCTASE"/>
    <property type="match status" value="1"/>
</dbReference>
<reference evidence="2 3" key="1">
    <citation type="journal article" date="2018" name="Vet. Microbiol.">
        <title>Characterisation of Staphylococcus felis isolated from cats using whole genome sequencing.</title>
        <authorList>
            <person name="Worthing K."/>
            <person name="Pang S."/>
            <person name="Trott D.J."/>
            <person name="Abraham S."/>
            <person name="Coombs G.W."/>
            <person name="Jordan D."/>
            <person name="McIntyre L."/>
            <person name="Davies M.R."/>
            <person name="Norris J."/>
        </authorList>
    </citation>
    <scope>NUCLEOTIDE SEQUENCE [LARGE SCALE GENOMIC DNA]</scope>
    <source>
        <strain evidence="2 3">F9</strain>
    </source>
</reference>
<dbReference type="RefSeq" id="WP_116093471.1">
    <property type="nucleotide sequence ID" value="NZ_QKXN01000099.1"/>
</dbReference>
<sequence>MVQDFKAYVVNHDNNQFKKAFKTLNTAQLPEGDVTIQVHYSSINYKDMLATQPQNKIIQKYPMVPGIDLAGTVSESSHPSFKENDKVLATGYDLGVSHFGGFSEIVRLNGDWLVHLPEDLTLEEAMIIGTAGFTAALSIQLLEDNKMMSTNGPVLVRGASGGVGSMAIMMLNAIGYKAIASTGQSEQTEKLLSLGAKDVIPRIECESPKALREMKWQAAIDPVGGSTVGELLKHIQSHGAVALSGNVSGAEFTSTVFPFILRGIRIIGVDSVNFPMKRRQHIWRRLAKDLKPKNLHEIKTIIPFSHIENAFDIIQSDNHFGRIVIDMGVNSSF</sequence>